<dbReference type="Gene3D" id="1.20.120.1220">
    <property type="match status" value="1"/>
</dbReference>
<reference evidence="5" key="1">
    <citation type="submission" date="2016-11" db="EMBL/GenBank/DDBJ databases">
        <authorList>
            <person name="Varghese N."/>
            <person name="Submissions S."/>
        </authorList>
    </citation>
    <scope>NUCLEOTIDE SEQUENCE [LARGE SCALE GENOMIC DNA]</scope>
    <source>
        <strain evidence="5">Sac-22</strain>
    </source>
</reference>
<evidence type="ECO:0000256" key="2">
    <source>
        <dbReference type="SAM" id="Phobius"/>
    </source>
</evidence>
<dbReference type="AlphaFoldDB" id="A0A1M7TB96"/>
<evidence type="ECO:0000256" key="1">
    <source>
        <dbReference type="ARBA" id="ARBA00005801"/>
    </source>
</evidence>
<dbReference type="GO" id="GO:0006465">
    <property type="term" value="P:signal peptide processing"/>
    <property type="evidence" value="ECO:0007669"/>
    <property type="project" value="TreeGrafter"/>
</dbReference>
<dbReference type="RefSeq" id="WP_072788067.1">
    <property type="nucleotide sequence ID" value="NZ_FRCX01000012.1"/>
</dbReference>
<keyword evidence="2" id="KW-1133">Transmembrane helix</keyword>
<feature type="transmembrane region" description="Helical" evidence="2">
    <location>
        <begin position="95"/>
        <end position="115"/>
    </location>
</feature>
<accession>A0A1M7TB96</accession>
<feature type="transmembrane region" description="Helical" evidence="2">
    <location>
        <begin position="127"/>
        <end position="144"/>
    </location>
</feature>
<feature type="domain" description="Prepilin type IV endopeptidase peptidase" evidence="3">
    <location>
        <begin position="8"/>
        <end position="111"/>
    </location>
</feature>
<comment type="similarity">
    <text evidence="1">Belongs to the peptidase A24 family.</text>
</comment>
<dbReference type="Pfam" id="PF01478">
    <property type="entry name" value="Peptidase_A24"/>
    <property type="match status" value="1"/>
</dbReference>
<dbReference type="OrthoDB" id="5508079at2"/>
<dbReference type="InterPro" id="IPR000045">
    <property type="entry name" value="Prepilin_IV_endopep_pep"/>
</dbReference>
<sequence>MLNAIEVILICLVAQAALTDLAMRKIPNVLILSGLLLALILHLLSGQAGAPVSQWLAGVVAGFFLFLPLYLLRGMAAGDVKLMAMVGGFTGPSQALQIAVLSYLTGGAIALLMLLLSGRWRDSARNLRLICTPLLLRLLGVPLLPVPLAPKASVGGIPYGVAIALGTLGVVAWQHH</sequence>
<organism evidence="4 5">
    <name type="scientific">Duganella sacchari</name>
    <dbReference type="NCBI Taxonomy" id="551987"/>
    <lineage>
        <taxon>Bacteria</taxon>
        <taxon>Pseudomonadati</taxon>
        <taxon>Pseudomonadota</taxon>
        <taxon>Betaproteobacteria</taxon>
        <taxon>Burkholderiales</taxon>
        <taxon>Oxalobacteraceae</taxon>
        <taxon>Telluria group</taxon>
        <taxon>Duganella</taxon>
    </lineage>
</organism>
<evidence type="ECO:0000313" key="5">
    <source>
        <dbReference type="Proteomes" id="UP000184339"/>
    </source>
</evidence>
<dbReference type="EMBL" id="FRCX01000012">
    <property type="protein sequence ID" value="SHN67956.1"/>
    <property type="molecule type" value="Genomic_DNA"/>
</dbReference>
<feature type="transmembrane region" description="Helical" evidence="2">
    <location>
        <begin position="156"/>
        <end position="173"/>
    </location>
</feature>
<dbReference type="GO" id="GO:0004190">
    <property type="term" value="F:aspartic-type endopeptidase activity"/>
    <property type="evidence" value="ECO:0007669"/>
    <property type="project" value="InterPro"/>
</dbReference>
<keyword evidence="2" id="KW-0812">Transmembrane</keyword>
<keyword evidence="2" id="KW-0472">Membrane</keyword>
<evidence type="ECO:0000259" key="3">
    <source>
        <dbReference type="Pfam" id="PF01478"/>
    </source>
</evidence>
<feature type="transmembrane region" description="Helical" evidence="2">
    <location>
        <begin position="56"/>
        <end position="75"/>
    </location>
</feature>
<gene>
    <name evidence="4" type="ORF">SAMN05192549_11277</name>
</gene>
<feature type="transmembrane region" description="Helical" evidence="2">
    <location>
        <begin position="26"/>
        <end position="44"/>
    </location>
</feature>
<dbReference type="GO" id="GO:0005886">
    <property type="term" value="C:plasma membrane"/>
    <property type="evidence" value="ECO:0007669"/>
    <property type="project" value="TreeGrafter"/>
</dbReference>
<dbReference type="Proteomes" id="UP000184339">
    <property type="component" value="Unassembled WGS sequence"/>
</dbReference>
<dbReference type="InterPro" id="IPR050882">
    <property type="entry name" value="Prepilin_peptidase/N-MTase"/>
</dbReference>
<name>A0A1M7TB96_9BURK</name>
<dbReference type="PANTHER" id="PTHR30487:SF0">
    <property type="entry name" value="PREPILIN LEADER PEPTIDASE_N-METHYLTRANSFERASE-RELATED"/>
    <property type="match status" value="1"/>
</dbReference>
<protein>
    <submittedName>
        <fullName evidence="4">Prepilin peptidase CpaA</fullName>
    </submittedName>
</protein>
<proteinExistence type="inferred from homology"/>
<dbReference type="STRING" id="551987.SAMN05192549_11277"/>
<evidence type="ECO:0000313" key="4">
    <source>
        <dbReference type="EMBL" id="SHN67956.1"/>
    </source>
</evidence>
<keyword evidence="5" id="KW-1185">Reference proteome</keyword>
<dbReference type="PANTHER" id="PTHR30487">
    <property type="entry name" value="TYPE 4 PREPILIN-LIKE PROTEINS LEADER PEPTIDE-PROCESSING ENZYME"/>
    <property type="match status" value="1"/>
</dbReference>